<sequence>MEVKTMGKNQHVVPNSNGGWNVKGAGNSKATAHTNTKSEAVKIAREISKNQGSELFIHGRDGKIQSRDSHGNDPHPPKG</sequence>
<gene>
    <name evidence="2" type="ORF">GBM73_13250</name>
</gene>
<comment type="caution">
    <text evidence="2">The sequence shown here is derived from an EMBL/GenBank/DDBJ whole genome shotgun (WGS) entry which is preliminary data.</text>
</comment>
<feature type="compositionally biased region" description="Basic and acidic residues" evidence="1">
    <location>
        <begin position="39"/>
        <end position="48"/>
    </location>
</feature>
<reference evidence="2 3" key="1">
    <citation type="submission" date="2019-10" db="EMBL/GenBank/DDBJ databases">
        <title>Evolutionary dynamics of vancomycin-resistant Enterococcus faecium during gastrointestinal tract colonization and bloodstream infection in immunocompromised pediatric patients.</title>
        <authorList>
            <person name="Chilambi G.S."/>
            <person name="Nordstrom H.R."/>
            <person name="Evans D.R."/>
            <person name="Ferrolino J."/>
            <person name="Hayden R.T."/>
            <person name="Maron G.M."/>
            <person name="Vo A.N."/>
            <person name="Gilmore M.S."/>
            <person name="Wolf J."/>
            <person name="Rosch J.W."/>
            <person name="Van Tyne D."/>
        </authorList>
    </citation>
    <scope>NUCLEOTIDE SEQUENCE [LARGE SCALE GENOMIC DNA]</scope>
    <source>
        <strain evidence="2 3">VRECG27</strain>
    </source>
</reference>
<evidence type="ECO:0000313" key="3">
    <source>
        <dbReference type="Proteomes" id="UP000469871"/>
    </source>
</evidence>
<feature type="compositionally biased region" description="Basic and acidic residues" evidence="1">
    <location>
        <begin position="57"/>
        <end position="79"/>
    </location>
</feature>
<evidence type="ECO:0000313" key="2">
    <source>
        <dbReference type="EMBL" id="KAB7578199.1"/>
    </source>
</evidence>
<accession>A0A4Q4GD83</accession>
<dbReference type="InterPro" id="IPR018691">
    <property type="entry name" value="DUF2188"/>
</dbReference>
<organism evidence="2 3">
    <name type="scientific">Enterococcus faecium</name>
    <name type="common">Streptococcus faecium</name>
    <dbReference type="NCBI Taxonomy" id="1352"/>
    <lineage>
        <taxon>Bacteria</taxon>
        <taxon>Bacillati</taxon>
        <taxon>Bacillota</taxon>
        <taxon>Bacilli</taxon>
        <taxon>Lactobacillales</taxon>
        <taxon>Enterococcaceae</taxon>
        <taxon>Enterococcus</taxon>
    </lineage>
</organism>
<dbReference type="Pfam" id="PF09954">
    <property type="entry name" value="DUF2188"/>
    <property type="match status" value="1"/>
</dbReference>
<feature type="region of interest" description="Disordered" evidence="1">
    <location>
        <begin position="1"/>
        <end position="79"/>
    </location>
</feature>
<dbReference type="Proteomes" id="UP000469871">
    <property type="component" value="Unassembled WGS sequence"/>
</dbReference>
<evidence type="ECO:0000256" key="1">
    <source>
        <dbReference type="SAM" id="MobiDB-lite"/>
    </source>
</evidence>
<feature type="compositionally biased region" description="Polar residues" evidence="1">
    <location>
        <begin position="28"/>
        <end position="38"/>
    </location>
</feature>
<name>A0A4Q4GD83_ENTFC</name>
<dbReference type="AlphaFoldDB" id="A0A4Q4GD83"/>
<protein>
    <submittedName>
        <fullName evidence="2">DUF2188 domain-containing protein</fullName>
    </submittedName>
</protein>
<proteinExistence type="predicted"/>
<dbReference type="EMBL" id="WEFP01000001">
    <property type="protein sequence ID" value="KAB7578199.1"/>
    <property type="molecule type" value="Genomic_DNA"/>
</dbReference>